<proteinExistence type="predicted"/>
<dbReference type="OrthoDB" id="1683266at2"/>
<dbReference type="EMBL" id="CP000724">
    <property type="protein sequence ID" value="ABR49318.1"/>
    <property type="molecule type" value="Genomic_DNA"/>
</dbReference>
<gene>
    <name evidence="1" type="ordered locus">Amet_3180</name>
</gene>
<keyword evidence="2" id="KW-1185">Reference proteome</keyword>
<reference evidence="2" key="1">
    <citation type="journal article" date="2016" name="Genome Announc.">
        <title>Complete genome sequence of Alkaliphilus metalliredigens strain QYMF, an alkaliphilic and metal-reducing bacterium isolated from borax-contaminated leachate ponds.</title>
        <authorList>
            <person name="Hwang C."/>
            <person name="Copeland A."/>
            <person name="Lucas S."/>
            <person name="Lapidus A."/>
            <person name="Barry K."/>
            <person name="Detter J.C."/>
            <person name="Glavina Del Rio T."/>
            <person name="Hammon N."/>
            <person name="Israni S."/>
            <person name="Dalin E."/>
            <person name="Tice H."/>
            <person name="Pitluck S."/>
            <person name="Chertkov O."/>
            <person name="Brettin T."/>
            <person name="Bruce D."/>
            <person name="Han C."/>
            <person name="Schmutz J."/>
            <person name="Larimer F."/>
            <person name="Land M.L."/>
            <person name="Hauser L."/>
            <person name="Kyrpides N."/>
            <person name="Mikhailova N."/>
            <person name="Ye Q."/>
            <person name="Zhou J."/>
            <person name="Richardson P."/>
            <person name="Fields M.W."/>
        </authorList>
    </citation>
    <scope>NUCLEOTIDE SEQUENCE [LARGE SCALE GENOMIC DNA]</scope>
    <source>
        <strain evidence="2">QYMF</strain>
    </source>
</reference>
<dbReference type="RefSeq" id="WP_012064283.1">
    <property type="nucleotide sequence ID" value="NC_009633.1"/>
</dbReference>
<dbReference type="HOGENOM" id="CLU_2353669_0_0_9"/>
<dbReference type="Proteomes" id="UP000001572">
    <property type="component" value="Chromosome"/>
</dbReference>
<organism evidence="1 2">
    <name type="scientific">Alkaliphilus metalliredigens (strain QYMF)</name>
    <dbReference type="NCBI Taxonomy" id="293826"/>
    <lineage>
        <taxon>Bacteria</taxon>
        <taxon>Bacillati</taxon>
        <taxon>Bacillota</taxon>
        <taxon>Clostridia</taxon>
        <taxon>Peptostreptococcales</taxon>
        <taxon>Natronincolaceae</taxon>
        <taxon>Alkaliphilus</taxon>
    </lineage>
</organism>
<evidence type="ECO:0000313" key="1">
    <source>
        <dbReference type="EMBL" id="ABR49318.1"/>
    </source>
</evidence>
<dbReference type="AlphaFoldDB" id="A6TT00"/>
<name>A6TT00_ALKMQ</name>
<dbReference type="KEGG" id="amt:Amet_3180"/>
<protein>
    <submittedName>
        <fullName evidence="1">Uncharacterized protein</fullName>
    </submittedName>
</protein>
<accession>A6TT00</accession>
<sequence length="96" mass="11395">MKCKSCPNGNLILKDQVTYVYHYQIRDDGAIKWNDKEGYTPYLFFNREQQDFRQTVQCDQCTQIYDFKIKKDYDNEMVILKGAIHSQGEIDAQPFV</sequence>
<evidence type="ECO:0000313" key="2">
    <source>
        <dbReference type="Proteomes" id="UP000001572"/>
    </source>
</evidence>